<keyword evidence="1" id="KW-0472">Membrane</keyword>
<evidence type="ECO:0000313" key="4">
    <source>
        <dbReference type="EMBL" id="WGK81007.1"/>
    </source>
</evidence>
<sequence>MSLITSAKYVKFTLQASYFACLAHIILLMLVIWALLISPLPLVSTLFFIIFLLSAGYQFDLLPPCVSGDVTLHKDGRCQWLEETFIIEKVSLQFSFMVLILYSECGQRYLLWRDTCSDELYRQLLVRLAQINKQQKEP</sequence>
<protein>
    <recommendedName>
        <fullName evidence="6">Toxin CptA</fullName>
    </recommendedName>
</protein>
<dbReference type="Proteomes" id="UP001140973">
    <property type="component" value="Unassembled WGS sequence"/>
</dbReference>
<organism evidence="3 5">
    <name type="scientific">Vibrio aestuarianus</name>
    <dbReference type="NCBI Taxonomy" id="28171"/>
    <lineage>
        <taxon>Bacteria</taxon>
        <taxon>Pseudomonadati</taxon>
        <taxon>Pseudomonadota</taxon>
        <taxon>Gammaproteobacteria</taxon>
        <taxon>Vibrionales</taxon>
        <taxon>Vibrionaceae</taxon>
        <taxon>Vibrio</taxon>
    </lineage>
</organism>
<reference evidence="3" key="1">
    <citation type="submission" date="2022-02" db="EMBL/GenBank/DDBJ databases">
        <title>Emergence and expansion in Europe of a Vibrio aestuarianus clonal complex pathogenic for oysters.</title>
        <authorList>
            <person name="Mesnil A."/>
            <person name="Travers M.-A."/>
        </authorList>
    </citation>
    <scope>NUCLEOTIDE SEQUENCE</scope>
    <source>
        <strain evidence="3">151-ITT-15-cp-1</strain>
        <strain evidence="2">19_064_11T1</strain>
        <strain evidence="4">U29</strain>
    </source>
</reference>
<dbReference type="InterPro" id="IPR009883">
    <property type="entry name" value="YgfX"/>
</dbReference>
<dbReference type="EMBL" id="CP118709">
    <property type="protein sequence ID" value="WGK81007.1"/>
    <property type="molecule type" value="Genomic_DNA"/>
</dbReference>
<evidence type="ECO:0000256" key="1">
    <source>
        <dbReference type="SAM" id="Phobius"/>
    </source>
</evidence>
<keyword evidence="1" id="KW-1133">Transmembrane helix</keyword>
<evidence type="ECO:0008006" key="6">
    <source>
        <dbReference type="Google" id="ProtNLM"/>
    </source>
</evidence>
<gene>
    <name evidence="3" type="ORF">L9W73_07275</name>
    <name evidence="2" type="ORF">L9W94_01370</name>
    <name evidence="4" type="ORF">PYE51_10210</name>
</gene>
<keyword evidence="1" id="KW-0812">Transmembrane</keyword>
<evidence type="ECO:0000313" key="2">
    <source>
        <dbReference type="EMBL" id="MDE1240815.1"/>
    </source>
</evidence>
<feature type="transmembrane region" description="Helical" evidence="1">
    <location>
        <begin position="12"/>
        <end position="36"/>
    </location>
</feature>
<accession>A0A9X4F403</accession>
<dbReference type="Proteomes" id="UP001140979">
    <property type="component" value="Unassembled WGS sequence"/>
</dbReference>
<name>A0A9X4F403_9VIBR</name>
<dbReference type="EMBL" id="JAKNBA010000001">
    <property type="protein sequence ID" value="MDE1240815.1"/>
    <property type="molecule type" value="Genomic_DNA"/>
</dbReference>
<dbReference type="AlphaFoldDB" id="A0A9X4F403"/>
<evidence type="ECO:0000313" key="3">
    <source>
        <dbReference type="EMBL" id="MDE1357101.1"/>
    </source>
</evidence>
<evidence type="ECO:0000313" key="5">
    <source>
        <dbReference type="Proteomes" id="UP001140973"/>
    </source>
</evidence>
<dbReference type="RefSeq" id="WP_216652856.1">
    <property type="nucleotide sequence ID" value="NZ_CP118709.1"/>
</dbReference>
<dbReference type="EMBL" id="JAKNAP010000018">
    <property type="protein sequence ID" value="MDE1357101.1"/>
    <property type="molecule type" value="Genomic_DNA"/>
</dbReference>
<dbReference type="Pfam" id="PF07254">
    <property type="entry name" value="Cpta_toxin"/>
    <property type="match status" value="1"/>
</dbReference>
<dbReference type="Proteomes" id="UP001239257">
    <property type="component" value="Chromosome 1"/>
</dbReference>
<proteinExistence type="predicted"/>